<keyword evidence="1" id="KW-0472">Membrane</keyword>
<comment type="caution">
    <text evidence="2">The sequence shown here is derived from an EMBL/GenBank/DDBJ whole genome shotgun (WGS) entry which is preliminary data.</text>
</comment>
<dbReference type="AlphaFoldDB" id="A0A3D8V7R4"/>
<sequence length="108" mass="11999">MKPVTASACVLFAIAIAIETVVWITFLRGLKSRHPEQWMHAAQPARWHDRTVLSARSTMLYLLTREFMGSIDEAGARYCSRYRAILLLAYWCTVGAGIAAVVALAVES</sequence>
<feature type="transmembrane region" description="Helical" evidence="1">
    <location>
        <begin position="6"/>
        <end position="27"/>
    </location>
</feature>
<name>A0A3D8V7R4_9GAMM</name>
<keyword evidence="1" id="KW-0812">Transmembrane</keyword>
<dbReference type="EMBL" id="QTJR01000018">
    <property type="protein sequence ID" value="RDY65452.1"/>
    <property type="molecule type" value="Genomic_DNA"/>
</dbReference>
<dbReference type="RefSeq" id="WP_115844689.1">
    <property type="nucleotide sequence ID" value="NZ_QTJR01000018.1"/>
</dbReference>
<evidence type="ECO:0000313" key="2">
    <source>
        <dbReference type="EMBL" id="RDY65452.1"/>
    </source>
</evidence>
<dbReference type="Proteomes" id="UP000256829">
    <property type="component" value="Unassembled WGS sequence"/>
</dbReference>
<evidence type="ECO:0000313" key="3">
    <source>
        <dbReference type="Proteomes" id="UP000256829"/>
    </source>
</evidence>
<evidence type="ECO:0000256" key="1">
    <source>
        <dbReference type="SAM" id="Phobius"/>
    </source>
</evidence>
<organism evidence="2 3">
    <name type="scientific">Lysobacter soli</name>
    <dbReference type="NCBI Taxonomy" id="453783"/>
    <lineage>
        <taxon>Bacteria</taxon>
        <taxon>Pseudomonadati</taxon>
        <taxon>Pseudomonadota</taxon>
        <taxon>Gammaproteobacteria</taxon>
        <taxon>Lysobacterales</taxon>
        <taxon>Lysobacteraceae</taxon>
        <taxon>Lysobacter</taxon>
    </lineage>
</organism>
<protein>
    <submittedName>
        <fullName evidence="2">Uncharacterized protein</fullName>
    </submittedName>
</protein>
<keyword evidence="1" id="KW-1133">Transmembrane helix</keyword>
<reference evidence="2 3" key="1">
    <citation type="submission" date="2018-08" db="EMBL/GenBank/DDBJ databases">
        <title>Lysobacter soli KCTC 22011, whole genome shotgun sequence.</title>
        <authorList>
            <person name="Zhang X."/>
            <person name="Feng G."/>
            <person name="Zhu H."/>
        </authorList>
    </citation>
    <scope>NUCLEOTIDE SEQUENCE [LARGE SCALE GENOMIC DNA]</scope>
    <source>
        <strain evidence="2 3">KCTC 22011</strain>
    </source>
</reference>
<feature type="transmembrane region" description="Helical" evidence="1">
    <location>
        <begin position="85"/>
        <end position="106"/>
    </location>
</feature>
<gene>
    <name evidence="2" type="ORF">DX912_17245</name>
</gene>
<proteinExistence type="predicted"/>
<accession>A0A3D8V7R4</accession>
<keyword evidence="3" id="KW-1185">Reference proteome</keyword>